<protein>
    <submittedName>
        <fullName evidence="8">Major facilitator superfamily, general substrate transporter domain-containing protein</fullName>
    </submittedName>
</protein>
<dbReference type="EMBL" id="KE561047">
    <property type="protein sequence ID" value="EPZ33693.1"/>
    <property type="molecule type" value="Genomic_DNA"/>
</dbReference>
<keyword evidence="3 6" id="KW-0812">Transmembrane</keyword>
<comment type="subcellular location">
    <subcellularLocation>
        <location evidence="1">Membrane</location>
        <topology evidence="1">Multi-pass membrane protein</topology>
    </subcellularLocation>
</comment>
<dbReference type="AlphaFoldDB" id="A0A075ATV7"/>
<keyword evidence="9" id="KW-1185">Reference proteome</keyword>
<proteinExistence type="inferred from homology"/>
<evidence type="ECO:0000259" key="7">
    <source>
        <dbReference type="Pfam" id="PF12832"/>
    </source>
</evidence>
<dbReference type="Gene3D" id="1.20.1250.20">
    <property type="entry name" value="MFS general substrate transporter like domains"/>
    <property type="match status" value="2"/>
</dbReference>
<evidence type="ECO:0000313" key="9">
    <source>
        <dbReference type="Proteomes" id="UP000030755"/>
    </source>
</evidence>
<feature type="domain" description="Major facilitator superfamily associated" evidence="7">
    <location>
        <begin position="2"/>
        <end position="354"/>
    </location>
</feature>
<feature type="transmembrane region" description="Helical" evidence="6">
    <location>
        <begin position="26"/>
        <end position="46"/>
    </location>
</feature>
<evidence type="ECO:0000256" key="2">
    <source>
        <dbReference type="ARBA" id="ARBA00005241"/>
    </source>
</evidence>
<evidence type="ECO:0000256" key="6">
    <source>
        <dbReference type="SAM" id="Phobius"/>
    </source>
</evidence>
<reference evidence="8 9" key="1">
    <citation type="journal article" date="2013" name="Curr. Biol.">
        <title>Shared signatures of parasitism and phylogenomics unite Cryptomycota and microsporidia.</title>
        <authorList>
            <person name="James T.Y."/>
            <person name="Pelin A."/>
            <person name="Bonen L."/>
            <person name="Ahrendt S."/>
            <person name="Sain D."/>
            <person name="Corradi N."/>
            <person name="Stajich J.E."/>
        </authorList>
    </citation>
    <scope>NUCLEOTIDE SEQUENCE [LARGE SCALE GENOMIC DNA]</scope>
    <source>
        <strain evidence="8 9">CSF55</strain>
    </source>
</reference>
<dbReference type="InterPro" id="IPR051717">
    <property type="entry name" value="MFS_MFSD6"/>
</dbReference>
<evidence type="ECO:0000256" key="5">
    <source>
        <dbReference type="ARBA" id="ARBA00023136"/>
    </source>
</evidence>
<feature type="transmembrane region" description="Helical" evidence="6">
    <location>
        <begin position="258"/>
        <end position="278"/>
    </location>
</feature>
<feature type="transmembrane region" description="Helical" evidence="6">
    <location>
        <begin position="226"/>
        <end position="246"/>
    </location>
</feature>
<evidence type="ECO:0000256" key="4">
    <source>
        <dbReference type="ARBA" id="ARBA00022989"/>
    </source>
</evidence>
<evidence type="ECO:0000313" key="8">
    <source>
        <dbReference type="EMBL" id="EPZ33693.1"/>
    </source>
</evidence>
<dbReference type="InterPro" id="IPR024989">
    <property type="entry name" value="MFS_assoc_dom"/>
</dbReference>
<dbReference type="GO" id="GO:0016020">
    <property type="term" value="C:membrane"/>
    <property type="evidence" value="ECO:0007669"/>
    <property type="project" value="UniProtKB-SubCell"/>
</dbReference>
<dbReference type="SUPFAM" id="SSF103473">
    <property type="entry name" value="MFS general substrate transporter"/>
    <property type="match status" value="1"/>
</dbReference>
<dbReference type="PANTHER" id="PTHR16172:SF41">
    <property type="entry name" value="MAJOR FACILITATOR SUPERFAMILY DOMAIN-CONTAINING PROTEIN 6-LIKE"/>
    <property type="match status" value="1"/>
</dbReference>
<organism evidence="8 9">
    <name type="scientific">Rozella allomycis (strain CSF55)</name>
    <dbReference type="NCBI Taxonomy" id="988480"/>
    <lineage>
        <taxon>Eukaryota</taxon>
        <taxon>Fungi</taxon>
        <taxon>Fungi incertae sedis</taxon>
        <taxon>Cryptomycota</taxon>
        <taxon>Cryptomycota incertae sedis</taxon>
        <taxon>Rozella</taxon>
    </lineage>
</organism>
<dbReference type="HOGENOM" id="CLU_826805_0_0_1"/>
<dbReference type="InterPro" id="IPR036259">
    <property type="entry name" value="MFS_trans_sf"/>
</dbReference>
<feature type="transmembrane region" description="Helical" evidence="6">
    <location>
        <begin position="353"/>
        <end position="379"/>
    </location>
</feature>
<name>A0A075ATV7_ROZAC</name>
<dbReference type="Proteomes" id="UP000030755">
    <property type="component" value="Unassembled WGS sequence"/>
</dbReference>
<dbReference type="OrthoDB" id="515887at2759"/>
<dbReference type="OMA" id="TKHECAS"/>
<dbReference type="PANTHER" id="PTHR16172">
    <property type="entry name" value="MAJOR FACILITATOR SUPERFAMILY DOMAIN-CONTAINING PROTEIN 6-LIKE"/>
    <property type="match status" value="1"/>
</dbReference>
<keyword evidence="5 6" id="KW-0472">Membrane</keyword>
<sequence>MAFLATTTFVFSPFWAFINDKLRSPRLLLSFATVLQGMSFFSFLLIPRYLGDYTFYFVLLVAFLINCFNAALYPVTDKLVLSELCDSQTESNNKHDGKKLYGRQRLFGTFGDASTKTLMAILIQGFFYERLFVGVGITMTIFISFILLGFPNNQNSEKEKTDPEANNKKLGRELDTFEAFKTLLCNKNLQMFMIISIANGISRSIGSHYFDAYVEDPIKGLNGSKLWVSIAGWSSCVCEVFFFLISRNIAEKFGISRLLLFAQISMLMRMTTHSLNIIGTGNTVNLVLACFGELFKGISFGCMMAGGVLVASKEAPKELQTTAQGLFSGIYNGLSPAVAGVIGWILLKNSEGSFLYGYTGCFKIAMLLSIISVIMAFVLDKKITKHECASAKTT</sequence>
<feature type="transmembrane region" description="Helical" evidence="6">
    <location>
        <begin position="53"/>
        <end position="73"/>
    </location>
</feature>
<evidence type="ECO:0000256" key="1">
    <source>
        <dbReference type="ARBA" id="ARBA00004141"/>
    </source>
</evidence>
<feature type="transmembrane region" description="Helical" evidence="6">
    <location>
        <begin position="323"/>
        <end position="347"/>
    </location>
</feature>
<dbReference type="Pfam" id="PF12832">
    <property type="entry name" value="MFS_1_like"/>
    <property type="match status" value="1"/>
</dbReference>
<keyword evidence="4 6" id="KW-1133">Transmembrane helix</keyword>
<accession>A0A075ATV7</accession>
<evidence type="ECO:0000256" key="3">
    <source>
        <dbReference type="ARBA" id="ARBA00022692"/>
    </source>
</evidence>
<gene>
    <name evidence="8" type="ORF">O9G_000468</name>
</gene>
<feature type="transmembrane region" description="Helical" evidence="6">
    <location>
        <begin position="131"/>
        <end position="150"/>
    </location>
</feature>
<feature type="transmembrane region" description="Helical" evidence="6">
    <location>
        <begin position="284"/>
        <end position="311"/>
    </location>
</feature>
<comment type="similarity">
    <text evidence="2">Belongs to the major facilitator superfamily. MFSD6 family.</text>
</comment>